<evidence type="ECO:0000313" key="2">
    <source>
        <dbReference type="Proteomes" id="UP000067444"/>
    </source>
</evidence>
<gene>
    <name evidence="1" type="ORF">OSB_29180</name>
</gene>
<sequence length="79" mass="9068">MSDLSNPKRATSLIDRWFLAHPATVNETYFQHMRFAFGFAFWLVTAGLAALVHAIFPALCETTASRILRKLMDRMEARH</sequence>
<dbReference type="STRING" id="1458307.OSB_29180"/>
<organism evidence="1 2">
    <name type="scientific">Octadecabacter temperatus</name>
    <dbReference type="NCBI Taxonomy" id="1458307"/>
    <lineage>
        <taxon>Bacteria</taxon>
        <taxon>Pseudomonadati</taxon>
        <taxon>Pseudomonadota</taxon>
        <taxon>Alphaproteobacteria</taxon>
        <taxon>Rhodobacterales</taxon>
        <taxon>Roseobacteraceae</taxon>
        <taxon>Octadecabacter</taxon>
    </lineage>
</organism>
<keyword evidence="2" id="KW-1185">Reference proteome</keyword>
<dbReference type="InterPro" id="IPR045936">
    <property type="entry name" value="DUF6356"/>
</dbReference>
<protein>
    <submittedName>
        <fullName evidence="1">Uncharacterized protein</fullName>
    </submittedName>
</protein>
<dbReference type="Pfam" id="PF19883">
    <property type="entry name" value="DUF6356"/>
    <property type="match status" value="1"/>
</dbReference>
<reference evidence="1 2" key="1">
    <citation type="journal article" date="2015" name="Genome Announc.">
        <title>Closed Genome Sequence of Octadecabacter temperatus SB1, the First Mesophilic Species of the Genus Octadecabacter.</title>
        <authorList>
            <person name="Voget S."/>
            <person name="Billerbeck S."/>
            <person name="Simon M."/>
            <person name="Daniel R."/>
        </authorList>
    </citation>
    <scope>NUCLEOTIDE SEQUENCE [LARGE SCALE GENOMIC DNA]</scope>
    <source>
        <strain evidence="1 2">SB1</strain>
    </source>
</reference>
<dbReference type="PATRIC" id="fig|1458307.3.peg.2950"/>
<name>A0A0K0Y976_9RHOB</name>
<evidence type="ECO:0000313" key="1">
    <source>
        <dbReference type="EMBL" id="AKS47441.1"/>
    </source>
</evidence>
<dbReference type="Proteomes" id="UP000067444">
    <property type="component" value="Chromosome"/>
</dbReference>
<dbReference type="AlphaFoldDB" id="A0A0K0Y976"/>
<accession>A0A0K0Y976</accession>
<dbReference type="RefSeq" id="WP_049835640.1">
    <property type="nucleotide sequence ID" value="NZ_CP012160.1"/>
</dbReference>
<dbReference type="OrthoDB" id="7652114at2"/>
<proteinExistence type="predicted"/>
<dbReference type="EMBL" id="CP012160">
    <property type="protein sequence ID" value="AKS47441.1"/>
    <property type="molecule type" value="Genomic_DNA"/>
</dbReference>
<dbReference type="KEGG" id="otm:OSB_29180"/>